<dbReference type="SUPFAM" id="SSF103481">
    <property type="entry name" value="Multidrug resistance efflux transporter EmrE"/>
    <property type="match status" value="1"/>
</dbReference>
<evidence type="ECO:0000313" key="13">
    <source>
        <dbReference type="Proteomes" id="UP001055460"/>
    </source>
</evidence>
<accession>A0A9Q8YEU7</accession>
<dbReference type="EMBL" id="CP098808">
    <property type="protein sequence ID" value="USJ26855.1"/>
    <property type="molecule type" value="Genomic_DNA"/>
</dbReference>
<dbReference type="GO" id="GO:0005886">
    <property type="term" value="C:plasma membrane"/>
    <property type="evidence" value="ECO:0007669"/>
    <property type="project" value="UniProtKB-SubCell"/>
</dbReference>
<proteinExistence type="inferred from homology"/>
<comment type="similarity">
    <text evidence="7">Belongs to the drug/metabolite transporter (DMT) superfamily. Small multidrug resistance (SMR) (TC 2.A.7.1) family. Gdx/SugE subfamily.</text>
</comment>
<dbReference type="FunFam" id="1.10.3730.20:FF:000001">
    <property type="entry name" value="Quaternary ammonium compound resistance transporter SugE"/>
    <property type="match status" value="1"/>
</dbReference>
<evidence type="ECO:0000256" key="9">
    <source>
        <dbReference type="RuleBase" id="RU003942"/>
    </source>
</evidence>
<dbReference type="InterPro" id="IPR000390">
    <property type="entry name" value="Small_drug/metabolite_transptr"/>
</dbReference>
<evidence type="ECO:0000256" key="3">
    <source>
        <dbReference type="ARBA" id="ARBA00022475"/>
    </source>
</evidence>
<dbReference type="PANTHER" id="PTHR30561:SF0">
    <property type="entry name" value="GUANIDINIUM EXPORTER"/>
    <property type="match status" value="1"/>
</dbReference>
<feature type="transmembrane region" description="Helical" evidence="10">
    <location>
        <begin position="63"/>
        <end position="83"/>
    </location>
</feature>
<evidence type="ECO:0000256" key="7">
    <source>
        <dbReference type="ARBA" id="ARBA00038151"/>
    </source>
</evidence>
<evidence type="ECO:0000256" key="5">
    <source>
        <dbReference type="ARBA" id="ARBA00022989"/>
    </source>
</evidence>
<keyword evidence="11" id="KW-0614">Plasmid</keyword>
<feature type="transmembrane region" description="Helical" evidence="10">
    <location>
        <begin position="32"/>
        <end position="51"/>
    </location>
</feature>
<keyword evidence="4 9" id="KW-0812">Transmembrane</keyword>
<sequence>MSSTSLAWIYLVLSGVADVAWAVSTKFSNGYSRLSWTLVSIVALVIFLSLLTQALKTLPLGTAYAVWTGIGAVGSVLCGVLLFGETITVSRATAMLVIAGGVIALKIVPA</sequence>
<dbReference type="OrthoDB" id="9808638at2"/>
<keyword evidence="3" id="KW-1003">Cell membrane</keyword>
<gene>
    <name evidence="11" type="ORF">NE863_23275</name>
    <name evidence="12" type="ORF">P4B07_23830</name>
</gene>
<evidence type="ECO:0000313" key="11">
    <source>
        <dbReference type="EMBL" id="USJ26855.1"/>
    </source>
</evidence>
<reference evidence="11" key="1">
    <citation type="submission" date="2022-06" db="EMBL/GenBank/DDBJ databases">
        <title>Physiological and biochemical characterization and genomic elucidation of a strain of the genus Ensifer adhaerens M8 that combines arsenic oxidation and chromium reduction.</title>
        <authorList>
            <person name="Li X."/>
            <person name="Yu c."/>
        </authorList>
    </citation>
    <scope>NUCLEOTIDE SEQUENCE</scope>
    <source>
        <strain evidence="11">M8</strain>
        <plasmid evidence="11">pA</plasmid>
    </source>
</reference>
<dbReference type="AlphaFoldDB" id="A0A9Q8YEU7"/>
<dbReference type="RefSeq" id="WP_034790543.1">
    <property type="nucleotide sequence ID" value="NZ_CAXURO020000002.1"/>
</dbReference>
<dbReference type="EMBL" id="CP121309">
    <property type="protein sequence ID" value="WFP94242.1"/>
    <property type="molecule type" value="Genomic_DNA"/>
</dbReference>
<organism evidence="11 13">
    <name type="scientific">Ensifer adhaerens</name>
    <name type="common">Sinorhizobium morelense</name>
    <dbReference type="NCBI Taxonomy" id="106592"/>
    <lineage>
        <taxon>Bacteria</taxon>
        <taxon>Pseudomonadati</taxon>
        <taxon>Pseudomonadota</taxon>
        <taxon>Alphaproteobacteria</taxon>
        <taxon>Hyphomicrobiales</taxon>
        <taxon>Rhizobiaceae</taxon>
        <taxon>Sinorhizobium/Ensifer group</taxon>
        <taxon>Ensifer</taxon>
    </lineage>
</organism>
<dbReference type="Proteomes" id="UP001214094">
    <property type="component" value="Plasmid unnamedA"/>
</dbReference>
<protein>
    <recommendedName>
        <fullName evidence="8">Guanidinium exporter</fullName>
    </recommendedName>
</protein>
<reference evidence="12 14" key="2">
    <citation type="submission" date="2023-03" db="EMBL/GenBank/DDBJ databases">
        <title>Comparative genome and transcriptome analysis combination mining strategies for increasing vitamin B12 production of Ensifer adhaerens strain.</title>
        <authorList>
            <person name="Yongheng L."/>
        </authorList>
    </citation>
    <scope>NUCLEOTIDE SEQUENCE [LARGE SCALE GENOMIC DNA]</scope>
    <source>
        <strain evidence="12 14">Casida A-T305</strain>
        <plasmid evidence="12 14">unnamedA</plasmid>
    </source>
</reference>
<dbReference type="GO" id="GO:1990961">
    <property type="term" value="P:xenobiotic detoxification by transmembrane export across the plasma membrane"/>
    <property type="evidence" value="ECO:0007669"/>
    <property type="project" value="UniProtKB-ARBA"/>
</dbReference>
<feature type="transmembrane region" description="Helical" evidence="10">
    <location>
        <begin position="89"/>
        <end position="108"/>
    </location>
</feature>
<comment type="subcellular location">
    <subcellularLocation>
        <location evidence="1 9">Cell membrane</location>
        <topology evidence="1 9">Multi-pass membrane protein</topology>
    </subcellularLocation>
</comment>
<keyword evidence="5 10" id="KW-1133">Transmembrane helix</keyword>
<evidence type="ECO:0000256" key="4">
    <source>
        <dbReference type="ARBA" id="ARBA00022692"/>
    </source>
</evidence>
<keyword evidence="14" id="KW-1185">Reference proteome</keyword>
<evidence type="ECO:0000313" key="12">
    <source>
        <dbReference type="EMBL" id="WFP94242.1"/>
    </source>
</evidence>
<evidence type="ECO:0000256" key="10">
    <source>
        <dbReference type="SAM" id="Phobius"/>
    </source>
</evidence>
<name>A0A9Q8YEU7_ENSAD</name>
<geneLocation type="plasmid" evidence="11 13">
    <name>pA</name>
</geneLocation>
<evidence type="ECO:0000256" key="1">
    <source>
        <dbReference type="ARBA" id="ARBA00004651"/>
    </source>
</evidence>
<evidence type="ECO:0000256" key="6">
    <source>
        <dbReference type="ARBA" id="ARBA00023136"/>
    </source>
</evidence>
<dbReference type="Gene3D" id="1.10.3730.20">
    <property type="match status" value="1"/>
</dbReference>
<dbReference type="KEGG" id="eah:FA04_23535"/>
<evidence type="ECO:0000256" key="8">
    <source>
        <dbReference type="ARBA" id="ARBA00039168"/>
    </source>
</evidence>
<evidence type="ECO:0000313" key="14">
    <source>
        <dbReference type="Proteomes" id="UP001214094"/>
    </source>
</evidence>
<geneLocation type="plasmid" evidence="12 14">
    <name>unnamedA</name>
</geneLocation>
<dbReference type="InterPro" id="IPR037185">
    <property type="entry name" value="EmrE-like"/>
</dbReference>
<dbReference type="GeneID" id="29522023"/>
<keyword evidence="6 10" id="KW-0472">Membrane</keyword>
<dbReference type="Pfam" id="PF00893">
    <property type="entry name" value="Multi_Drug_Res"/>
    <property type="match status" value="1"/>
</dbReference>
<dbReference type="PANTHER" id="PTHR30561">
    <property type="entry name" value="SMR FAMILY PROTON-DEPENDENT DRUG EFFLUX TRANSPORTER SUGE"/>
    <property type="match status" value="1"/>
</dbReference>
<evidence type="ECO:0000256" key="2">
    <source>
        <dbReference type="ARBA" id="ARBA00022448"/>
    </source>
</evidence>
<dbReference type="GO" id="GO:0022857">
    <property type="term" value="F:transmembrane transporter activity"/>
    <property type="evidence" value="ECO:0007669"/>
    <property type="project" value="InterPro"/>
</dbReference>
<dbReference type="Proteomes" id="UP001055460">
    <property type="component" value="Plasmid pA"/>
</dbReference>
<keyword evidence="2" id="KW-0813">Transport</keyword>
<dbReference type="InterPro" id="IPR045324">
    <property type="entry name" value="Small_multidrug_res"/>
</dbReference>